<evidence type="ECO:0000313" key="1">
    <source>
        <dbReference type="Proteomes" id="UP000887576"/>
    </source>
</evidence>
<sequence>MSAAEEHDRRVAAEKSAHHEGGEKSIFGKIKDKITGKDEEHHEHHESAKSDQCNTCTTDTRCDEHRVVSDDVEEHEQQAHALRKGGEQALKHTEKEFTAAERAQQQARLAAEHANVRTAQALNEQERGQSMMAESGAQMIEAGAKMQQQANTTQVGQVPFNEHRQGEVQQRTCVSAAGQEAAQRAHEQETVRSVQYSEAH</sequence>
<evidence type="ECO:0000313" key="2">
    <source>
        <dbReference type="WBParaSite" id="JU765_v2.g13585.t1"/>
    </source>
</evidence>
<name>A0AC34Q6Q3_9BILA</name>
<accession>A0AC34Q6Q3</accession>
<organism evidence="1 2">
    <name type="scientific">Panagrolaimus sp. JU765</name>
    <dbReference type="NCBI Taxonomy" id="591449"/>
    <lineage>
        <taxon>Eukaryota</taxon>
        <taxon>Metazoa</taxon>
        <taxon>Ecdysozoa</taxon>
        <taxon>Nematoda</taxon>
        <taxon>Chromadorea</taxon>
        <taxon>Rhabditida</taxon>
        <taxon>Tylenchina</taxon>
        <taxon>Panagrolaimomorpha</taxon>
        <taxon>Panagrolaimoidea</taxon>
        <taxon>Panagrolaimidae</taxon>
        <taxon>Panagrolaimus</taxon>
    </lineage>
</organism>
<proteinExistence type="predicted"/>
<reference evidence="2" key="1">
    <citation type="submission" date="2022-11" db="UniProtKB">
        <authorList>
            <consortium name="WormBaseParasite"/>
        </authorList>
    </citation>
    <scope>IDENTIFICATION</scope>
</reference>
<protein>
    <submittedName>
        <fullName evidence="2">Uncharacterized protein</fullName>
    </submittedName>
</protein>
<dbReference type="Proteomes" id="UP000887576">
    <property type="component" value="Unplaced"/>
</dbReference>
<dbReference type="WBParaSite" id="JU765_v2.g13585.t1">
    <property type="protein sequence ID" value="JU765_v2.g13585.t1"/>
    <property type="gene ID" value="JU765_v2.g13585"/>
</dbReference>